<sequence length="165" mass="18934">MHQIHVVYQSNEPRDQIPRIVQVEPLCVPRPPSVPGLINGQLASIWISTRLQRLDFQWLELLKLFVDGDIQNYHFQLEATLVSMKRVVDDLVMASYCILKGEEVELSRKIEVDGWGQLFRNGKPTVIGQETIDEFIGEYDSFPGVLNELVNALKHSYLMAEARNQ</sequence>
<gene>
    <name evidence="1" type="ORF">FEM54_23650</name>
</gene>
<dbReference type="EMBL" id="VBVZ01000441">
    <property type="protein sequence ID" value="TLG89074.1"/>
    <property type="molecule type" value="Genomic_DNA"/>
</dbReference>
<dbReference type="Proteomes" id="UP000304941">
    <property type="component" value="Unassembled WGS sequence"/>
</dbReference>
<feature type="non-terminal residue" evidence="1">
    <location>
        <position position="165"/>
    </location>
</feature>
<keyword evidence="2" id="KW-1185">Reference proteome</keyword>
<name>A0ABY2U344_9PSED</name>
<evidence type="ECO:0000313" key="1">
    <source>
        <dbReference type="EMBL" id="TLG89074.1"/>
    </source>
</evidence>
<reference evidence="1 2" key="1">
    <citation type="submission" date="2019-05" db="EMBL/GenBank/DDBJ databases">
        <title>Pseudomonas edaphica sp. nov., isolated from rhizospheric soil of Cistus ladanifer L. in Spain.</title>
        <authorList>
            <person name="Peix A."/>
        </authorList>
    </citation>
    <scope>NUCLEOTIDE SEQUENCE [LARGE SCALE GENOMIC DNA]</scope>
    <source>
        <strain evidence="1 2">RD25</strain>
    </source>
</reference>
<accession>A0ABY2U344</accession>
<comment type="caution">
    <text evidence="1">The sequence shown here is derived from an EMBL/GenBank/DDBJ whole genome shotgun (WGS) entry which is preliminary data.</text>
</comment>
<protein>
    <submittedName>
        <fullName evidence="1">Uncharacterized protein</fullName>
    </submittedName>
</protein>
<organism evidence="1 2">
    <name type="scientific">Pseudomonas edaphica</name>
    <dbReference type="NCBI Taxonomy" id="2006980"/>
    <lineage>
        <taxon>Bacteria</taxon>
        <taxon>Pseudomonadati</taxon>
        <taxon>Pseudomonadota</taxon>
        <taxon>Gammaproteobacteria</taxon>
        <taxon>Pseudomonadales</taxon>
        <taxon>Pseudomonadaceae</taxon>
        <taxon>Pseudomonas</taxon>
    </lineage>
</organism>
<proteinExistence type="predicted"/>
<evidence type="ECO:0000313" key="2">
    <source>
        <dbReference type="Proteomes" id="UP000304941"/>
    </source>
</evidence>